<dbReference type="Gene3D" id="3.20.20.70">
    <property type="entry name" value="Aldolase class I"/>
    <property type="match status" value="1"/>
</dbReference>
<keyword evidence="6" id="KW-0479">Metal-binding</keyword>
<dbReference type="Gene3D" id="3.40.50.720">
    <property type="entry name" value="NAD(P)-binding Rossmann-like Domain"/>
    <property type="match status" value="1"/>
</dbReference>
<keyword evidence="9" id="KW-0411">Iron-sulfur</keyword>
<evidence type="ECO:0000256" key="9">
    <source>
        <dbReference type="ARBA" id="ARBA00023014"/>
    </source>
</evidence>
<accession>A0A1Z5HW54</accession>
<sequence>MPTVYDPIWIGKVKLKNRFVLAPTVKNFANEDGTVNTRYLQQYELEAQGPGLVTVTMSFVEPSGKVFTRQLGAHHDNCIPGLADLAERIHRAGAKCALQISHGGNLCSESIIGETPVGPSERPQWPGQKVRALKTDEVEKIIESYAKAAWRAKVAGFDAVDLHACHGSMILQFLSPFHNKGRTDKYAVRTTFLYETVQAVQDACGVDFPIIVRISAHEFMEEDMGEPGLTIDEVANEIAPQLERLGVACIHVSAGRIGHTEDHCFPPLYEPRGVNVRLATKVKEKVNIPVITVGRLQDPKIIEKIIEDGKADMVAMCRPIIADPHLPKKMIEGRIEDIRQCMGCNYCLHRLFLQLGVQCPMNPEYSWEYEYQPTPAKQSKKVMVVGGGVAGLQTAYTAAQRGHQVTIYEKTNQLGGQVRLASSIPRLYTKELWNLPKWLIRQVEKLGVNIELGKEVTPELVEQVNPDVVVVATGAQEIRLELPGHDNEKVVYLWDYLEGKASVGDKVVVIGGNEGAEVAVSLAREGKTVTLVEETENIGCAKYIYDGAARRKPLLRFLRQANVRILTKTQVKEINSQGVKVLQSWPMPKEEIIEADTVMIAVGRKSEDSLYRALQGKGFEIYQIGDCVEPRSMVSATHEGNWVGRHI</sequence>
<dbReference type="PRINTS" id="PR00368">
    <property type="entry name" value="FADPNR"/>
</dbReference>
<dbReference type="InterPro" id="IPR001155">
    <property type="entry name" value="OxRdtase_FMN_N"/>
</dbReference>
<dbReference type="Gene3D" id="3.50.50.60">
    <property type="entry name" value="FAD/NAD(P)-binding domain"/>
    <property type="match status" value="1"/>
</dbReference>
<dbReference type="GO" id="GO:0051536">
    <property type="term" value="F:iron-sulfur cluster binding"/>
    <property type="evidence" value="ECO:0007669"/>
    <property type="project" value="UniProtKB-KW"/>
</dbReference>
<evidence type="ECO:0000259" key="11">
    <source>
        <dbReference type="Pfam" id="PF07992"/>
    </source>
</evidence>
<dbReference type="EMBL" id="BDGJ01000161">
    <property type="protein sequence ID" value="GAW93545.1"/>
    <property type="molecule type" value="Genomic_DNA"/>
</dbReference>
<evidence type="ECO:0000256" key="8">
    <source>
        <dbReference type="ARBA" id="ARBA00023004"/>
    </source>
</evidence>
<keyword evidence="13" id="KW-1185">Reference proteome</keyword>
<dbReference type="SUPFAM" id="SSF51395">
    <property type="entry name" value="FMN-linked oxidoreductases"/>
    <property type="match status" value="1"/>
</dbReference>
<comment type="similarity">
    <text evidence="3">In the N-terminal section; belongs to the NADH:flavin oxidoreductase/NADH oxidase family.</text>
</comment>
<evidence type="ECO:0000313" key="12">
    <source>
        <dbReference type="EMBL" id="GAW93545.1"/>
    </source>
</evidence>
<keyword evidence="7" id="KW-0560">Oxidoreductase</keyword>
<proteinExistence type="inferred from homology"/>
<evidence type="ECO:0000256" key="5">
    <source>
        <dbReference type="ARBA" id="ARBA00022643"/>
    </source>
</evidence>
<dbReference type="RefSeq" id="WP_088554655.1">
    <property type="nucleotide sequence ID" value="NZ_BDGJ01000161.1"/>
</dbReference>
<comment type="caution">
    <text evidence="12">The sequence shown here is derived from an EMBL/GenBank/DDBJ whole genome shotgun (WGS) entry which is preliminary data.</text>
</comment>
<comment type="cofactor">
    <cofactor evidence="1">
        <name>FMN</name>
        <dbReference type="ChEBI" id="CHEBI:58210"/>
    </cofactor>
</comment>
<keyword evidence="4" id="KW-0285">Flavoprotein</keyword>
<organism evidence="12 13">
    <name type="scientific">Calderihabitans maritimus</name>
    <dbReference type="NCBI Taxonomy" id="1246530"/>
    <lineage>
        <taxon>Bacteria</taxon>
        <taxon>Bacillati</taxon>
        <taxon>Bacillota</taxon>
        <taxon>Clostridia</taxon>
        <taxon>Neomoorellales</taxon>
        <taxon>Calderihabitantaceae</taxon>
        <taxon>Calderihabitans</taxon>
    </lineage>
</organism>
<keyword evidence="5" id="KW-0288">FMN</keyword>
<dbReference type="Pfam" id="PF07992">
    <property type="entry name" value="Pyr_redox_2"/>
    <property type="match status" value="1"/>
</dbReference>
<gene>
    <name evidence="12" type="ORF">KKC1_26760</name>
</gene>
<dbReference type="CDD" id="cd02803">
    <property type="entry name" value="OYE_like_FMN_family"/>
    <property type="match status" value="1"/>
</dbReference>
<evidence type="ECO:0000256" key="7">
    <source>
        <dbReference type="ARBA" id="ARBA00023002"/>
    </source>
</evidence>
<dbReference type="InterPro" id="IPR013785">
    <property type="entry name" value="Aldolase_TIM"/>
</dbReference>
<dbReference type="AlphaFoldDB" id="A0A1Z5HW54"/>
<comment type="cofactor">
    <cofactor evidence="2">
        <name>[4Fe-4S] cluster</name>
        <dbReference type="ChEBI" id="CHEBI:49883"/>
    </cofactor>
</comment>
<dbReference type="InterPro" id="IPR023753">
    <property type="entry name" value="FAD/NAD-binding_dom"/>
</dbReference>
<dbReference type="PANTHER" id="PTHR42917:SF2">
    <property type="entry name" value="2,4-DIENOYL-COA REDUCTASE [(2E)-ENOYL-COA-PRODUCING]"/>
    <property type="match status" value="1"/>
</dbReference>
<dbReference type="PANTHER" id="PTHR42917">
    <property type="entry name" value="2,4-DIENOYL-COA REDUCTASE"/>
    <property type="match status" value="1"/>
</dbReference>
<evidence type="ECO:0000256" key="2">
    <source>
        <dbReference type="ARBA" id="ARBA00001966"/>
    </source>
</evidence>
<evidence type="ECO:0000256" key="4">
    <source>
        <dbReference type="ARBA" id="ARBA00022630"/>
    </source>
</evidence>
<evidence type="ECO:0000256" key="1">
    <source>
        <dbReference type="ARBA" id="ARBA00001917"/>
    </source>
</evidence>
<dbReference type="PRINTS" id="PR00411">
    <property type="entry name" value="PNDRDTASEI"/>
</dbReference>
<feature type="domain" description="FAD/NAD(P)-binding" evidence="11">
    <location>
        <begin position="380"/>
        <end position="615"/>
    </location>
</feature>
<keyword evidence="8" id="KW-0408">Iron</keyword>
<dbReference type="InterPro" id="IPR051793">
    <property type="entry name" value="NADH:flavin_oxidoreductase"/>
</dbReference>
<evidence type="ECO:0000256" key="6">
    <source>
        <dbReference type="ARBA" id="ARBA00022723"/>
    </source>
</evidence>
<dbReference type="OrthoDB" id="9772736at2"/>
<evidence type="ECO:0000313" key="13">
    <source>
        <dbReference type="Proteomes" id="UP000197032"/>
    </source>
</evidence>
<dbReference type="SUPFAM" id="SSF51905">
    <property type="entry name" value="FAD/NAD(P)-binding domain"/>
    <property type="match status" value="1"/>
</dbReference>
<dbReference type="Proteomes" id="UP000197032">
    <property type="component" value="Unassembled WGS sequence"/>
</dbReference>
<evidence type="ECO:0000256" key="3">
    <source>
        <dbReference type="ARBA" id="ARBA00011048"/>
    </source>
</evidence>
<evidence type="ECO:0000259" key="10">
    <source>
        <dbReference type="Pfam" id="PF00724"/>
    </source>
</evidence>
<dbReference type="GO" id="GO:0010181">
    <property type="term" value="F:FMN binding"/>
    <property type="evidence" value="ECO:0007669"/>
    <property type="project" value="InterPro"/>
</dbReference>
<dbReference type="GO" id="GO:0046872">
    <property type="term" value="F:metal ion binding"/>
    <property type="evidence" value="ECO:0007669"/>
    <property type="project" value="UniProtKB-KW"/>
</dbReference>
<feature type="domain" description="NADH:flavin oxidoreductase/NADH oxidase N-terminal" evidence="10">
    <location>
        <begin position="4"/>
        <end position="334"/>
    </location>
</feature>
<name>A0A1Z5HW54_9FIRM</name>
<dbReference type="Pfam" id="PF00724">
    <property type="entry name" value="Oxidored_FMN"/>
    <property type="match status" value="1"/>
</dbReference>
<dbReference type="InterPro" id="IPR036188">
    <property type="entry name" value="FAD/NAD-bd_sf"/>
</dbReference>
<reference evidence="13" key="1">
    <citation type="journal article" date="2017" name="Appl. Environ. Microbiol.">
        <title>Genomic analysis of Calderihabitans maritimus KKC1, a thermophilic hydrogenogenic carboxydotrophic bacterium isolated from marine sediment.</title>
        <authorList>
            <person name="Omae K."/>
            <person name="Yoneda Y."/>
            <person name="Fukuyama Y."/>
            <person name="Yoshida T."/>
            <person name="Sako Y."/>
        </authorList>
    </citation>
    <scope>NUCLEOTIDE SEQUENCE [LARGE SCALE GENOMIC DNA]</scope>
    <source>
        <strain evidence="13">KKC1</strain>
    </source>
</reference>
<protein>
    <submittedName>
        <fullName evidence="12">NADH:flavin oxidoreductase</fullName>
    </submittedName>
</protein>
<dbReference type="GO" id="GO:0016491">
    <property type="term" value="F:oxidoreductase activity"/>
    <property type="evidence" value="ECO:0007669"/>
    <property type="project" value="UniProtKB-KW"/>
</dbReference>